<gene>
    <name evidence="1" type="ORF">PHISCL_10897</name>
</gene>
<dbReference type="EMBL" id="MVGC01002804">
    <property type="protein sequence ID" value="RJE16766.1"/>
    <property type="molecule type" value="Genomic_DNA"/>
</dbReference>
<accession>A0A3A2Z1J8</accession>
<dbReference type="SUPFAM" id="SSF53901">
    <property type="entry name" value="Thiolase-like"/>
    <property type="match status" value="1"/>
</dbReference>
<dbReference type="AlphaFoldDB" id="A0A3A2Z1J8"/>
<dbReference type="GO" id="GO:0016746">
    <property type="term" value="F:acyltransferase activity"/>
    <property type="evidence" value="ECO:0007669"/>
    <property type="project" value="InterPro"/>
</dbReference>
<dbReference type="Gene3D" id="3.40.47.10">
    <property type="match status" value="1"/>
</dbReference>
<dbReference type="Proteomes" id="UP000266188">
    <property type="component" value="Unassembled WGS sequence"/>
</dbReference>
<keyword evidence="2" id="KW-1185">Reference proteome</keyword>
<evidence type="ECO:0000313" key="1">
    <source>
        <dbReference type="EMBL" id="RJE16766.1"/>
    </source>
</evidence>
<evidence type="ECO:0000313" key="2">
    <source>
        <dbReference type="Proteomes" id="UP000266188"/>
    </source>
</evidence>
<dbReference type="STRING" id="2070753.A0A3A2Z1J8"/>
<sequence length="100" mass="10989">MFNGCLQVLDSGLVPGNRNADNVDKALEKFDYIVYPSRSIQTDGVKAFSVTSFGFGQKGAQVIGIHPKYLYATLDAAQYQAYKPRSRPGRRRHTGSSTMG</sequence>
<comment type="caution">
    <text evidence="1">The sequence shown here is derived from an EMBL/GenBank/DDBJ whole genome shotgun (WGS) entry which is preliminary data.</text>
</comment>
<protein>
    <submittedName>
        <fullName evidence="1">Fatty acid synthase</fullName>
    </submittedName>
</protein>
<organism evidence="1 2">
    <name type="scientific">Aspergillus sclerotialis</name>
    <dbReference type="NCBI Taxonomy" id="2070753"/>
    <lineage>
        <taxon>Eukaryota</taxon>
        <taxon>Fungi</taxon>
        <taxon>Dikarya</taxon>
        <taxon>Ascomycota</taxon>
        <taxon>Pezizomycotina</taxon>
        <taxon>Eurotiomycetes</taxon>
        <taxon>Eurotiomycetidae</taxon>
        <taxon>Eurotiales</taxon>
        <taxon>Aspergillaceae</taxon>
        <taxon>Aspergillus</taxon>
        <taxon>Aspergillus subgen. Polypaecilum</taxon>
    </lineage>
</organism>
<dbReference type="InterPro" id="IPR016039">
    <property type="entry name" value="Thiolase-like"/>
</dbReference>
<proteinExistence type="predicted"/>
<reference evidence="2" key="1">
    <citation type="submission" date="2017-02" db="EMBL/GenBank/DDBJ databases">
        <authorList>
            <person name="Tafer H."/>
            <person name="Lopandic K."/>
        </authorList>
    </citation>
    <scope>NUCLEOTIDE SEQUENCE [LARGE SCALE GENOMIC DNA]</scope>
    <source>
        <strain evidence="2">CBS 366.77</strain>
    </source>
</reference>
<name>A0A3A2Z1J8_9EURO</name>
<dbReference type="OrthoDB" id="4251012at2759"/>